<gene>
    <name evidence="1" type="ORF">R3W88_019519</name>
</gene>
<proteinExistence type="predicted"/>
<accession>A0AAV9KKI6</accession>
<dbReference type="Proteomes" id="UP001311915">
    <property type="component" value="Unassembled WGS sequence"/>
</dbReference>
<dbReference type="AlphaFoldDB" id="A0AAV9KKI6"/>
<sequence length="120" mass="13951">MNSLADIVEIQSWTHLFMTKFPILHKEQVREFYYNVEFTEDGSLNTLVGDKSVHLNEELLGKILDVPRKGTTSVVEKPCSQNFANECSKHPDMHHVDIQKKLMKGEYQLLFEFVNKVLLQ</sequence>
<name>A0AAV9KKI6_9SOLN</name>
<evidence type="ECO:0008006" key="3">
    <source>
        <dbReference type="Google" id="ProtNLM"/>
    </source>
</evidence>
<evidence type="ECO:0000313" key="1">
    <source>
        <dbReference type="EMBL" id="KAK4713612.1"/>
    </source>
</evidence>
<comment type="caution">
    <text evidence="1">The sequence shown here is derived from an EMBL/GenBank/DDBJ whole genome shotgun (WGS) entry which is preliminary data.</text>
</comment>
<reference evidence="1 2" key="1">
    <citation type="submission" date="2023-10" db="EMBL/GenBank/DDBJ databases">
        <title>Genome-Wide Identification Analysis in wild type Solanum Pinnatisectum Reveals Some Genes Defensing Phytophthora Infestans.</title>
        <authorList>
            <person name="Sun C."/>
        </authorList>
    </citation>
    <scope>NUCLEOTIDE SEQUENCE [LARGE SCALE GENOMIC DNA]</scope>
    <source>
        <strain evidence="1">LQN</strain>
        <tissue evidence="1">Leaf</tissue>
    </source>
</reference>
<organism evidence="1 2">
    <name type="scientific">Solanum pinnatisectum</name>
    <name type="common">tansyleaf nightshade</name>
    <dbReference type="NCBI Taxonomy" id="50273"/>
    <lineage>
        <taxon>Eukaryota</taxon>
        <taxon>Viridiplantae</taxon>
        <taxon>Streptophyta</taxon>
        <taxon>Embryophyta</taxon>
        <taxon>Tracheophyta</taxon>
        <taxon>Spermatophyta</taxon>
        <taxon>Magnoliopsida</taxon>
        <taxon>eudicotyledons</taxon>
        <taxon>Gunneridae</taxon>
        <taxon>Pentapetalae</taxon>
        <taxon>asterids</taxon>
        <taxon>lamiids</taxon>
        <taxon>Solanales</taxon>
        <taxon>Solanaceae</taxon>
        <taxon>Solanoideae</taxon>
        <taxon>Solaneae</taxon>
        <taxon>Solanum</taxon>
    </lineage>
</organism>
<dbReference type="EMBL" id="JAWPEI010000010">
    <property type="protein sequence ID" value="KAK4713612.1"/>
    <property type="molecule type" value="Genomic_DNA"/>
</dbReference>
<protein>
    <recommendedName>
        <fullName evidence="3">Sulfotransferase</fullName>
    </recommendedName>
</protein>
<keyword evidence="2" id="KW-1185">Reference proteome</keyword>
<evidence type="ECO:0000313" key="2">
    <source>
        <dbReference type="Proteomes" id="UP001311915"/>
    </source>
</evidence>